<dbReference type="Proteomes" id="UP000215005">
    <property type="component" value="Chromosome"/>
</dbReference>
<name>A0A223RZT5_9ACTN</name>
<proteinExistence type="predicted"/>
<accession>A0A223RZT5</accession>
<reference evidence="1 2" key="1">
    <citation type="submission" date="2017-08" db="EMBL/GenBank/DDBJ databases">
        <title>The complete genome sequence of Nocardiopsis gilva YIM 90087.</title>
        <authorList>
            <person name="Yin M."/>
            <person name="Tang S."/>
        </authorList>
    </citation>
    <scope>NUCLEOTIDE SEQUENCE [LARGE SCALE GENOMIC DNA]</scope>
    <source>
        <strain evidence="1 2">YIM 90087</strain>
    </source>
</reference>
<dbReference type="AlphaFoldDB" id="A0A223RZT5"/>
<dbReference type="EMBL" id="CP022753">
    <property type="protein sequence ID" value="ASU81402.1"/>
    <property type="molecule type" value="Genomic_DNA"/>
</dbReference>
<evidence type="ECO:0000313" key="1">
    <source>
        <dbReference type="EMBL" id="ASU81402.1"/>
    </source>
</evidence>
<evidence type="ECO:0000313" key="2">
    <source>
        <dbReference type="Proteomes" id="UP000215005"/>
    </source>
</evidence>
<protein>
    <submittedName>
        <fullName evidence="1">Uncharacterized protein</fullName>
    </submittedName>
</protein>
<keyword evidence="2" id="KW-1185">Reference proteome</keyword>
<dbReference type="OrthoDB" id="3765294at2"/>
<dbReference type="RefSeq" id="WP_017619387.1">
    <property type="nucleotide sequence ID" value="NZ_ANBG01000240.1"/>
</dbReference>
<sequence>MAGPGGRTVGRVNIRVAPDTSRFKADLSKALTRLERTLTVNIPTKLDAGRITADAIRIKRDLQRQLDGVAIGLDVNATRAAADLARVARDRTAEITVDVDRSALSRARSALGAVGRGVAGAGGRAVGLSALVGVISSLGASAAVAAGQVVQLGAALAPITGITAALPAAVAAAGAALGTLQVATLGVGDAFAALASGDTEKFTEALEDLSPAARSVLREVEALSPALGDLQQQAQEALFAPLAGDLTKLGERLLPTLSAGMADVADAMGTAASSVLEFAGSAQSLDFLDELFDSTATAIRNADSALPDFLSGLTALGSAGLPYIEGLGTAIDNAAARFRAWANDAAESGRAVEWIDGAIEVFGQLGDIAGNVGSILGSVFGAAGDGGLLTIIEQATSAMARFLESAEGTQALSGIFQGLSDLGAALSPVLQALLSGIGALAPAVGNIATAFGPVLTSAINGLVPALSALEPGITAVIGALGEGIDALVSSGALEQLGTALADILIAVAPLLPVVGELAALLVGVLAEALTAIAPGLALITAELAESLAPVLPELAAAFNELIQAAAPLVPDIIEALLPLLPLLPDLLVMIAAQTAAWAQVIRDLQPALSELIKGAGTLVGAVATVISWVLDAATSFYQWMASAKETGQRVGQAARSLRDRTVGALANLRDRATAIVTRFRDRLVGAFRSARDRAVGAANGLRRGVTSAISSAVDTVRSLPSRVRAYFGGARSWLKNAGLKIVHGLMDGINDAVSALWDQMSDIAQGVREYWPFSPAKRGPLRTHPMDRAGRTIASMLADGMRQGEALVTRASSQLAAVAIPDLAPEAAAGTRGTPAAEAASLRPLVAAVEALAGRDVVLTVDGQEIARATQRGARQLARR</sequence>
<dbReference type="KEGG" id="ngv:CDO52_00165"/>
<organism evidence="1 2">
    <name type="scientific">Nocardiopsis gilva YIM 90087</name>
    <dbReference type="NCBI Taxonomy" id="1235441"/>
    <lineage>
        <taxon>Bacteria</taxon>
        <taxon>Bacillati</taxon>
        <taxon>Actinomycetota</taxon>
        <taxon>Actinomycetes</taxon>
        <taxon>Streptosporangiales</taxon>
        <taxon>Nocardiopsidaceae</taxon>
        <taxon>Nocardiopsis</taxon>
    </lineage>
</organism>
<gene>
    <name evidence="1" type="ORF">CDO52_00165</name>
</gene>